<name>A0A1H2XA40_9RHOB</name>
<accession>A0A1H2XA40</accession>
<sequence length="86" mass="9321">MAAPPPRAPRMTLHLGRICRDSSARTGIGAGFQRRERRPAAGAAWGYAVAFISSRPQSIRRISEVPAPISINLASRKIRLTALSAR</sequence>
<dbReference type="EMBL" id="FNMZ01000002">
    <property type="protein sequence ID" value="SDW89681.1"/>
    <property type="molecule type" value="Genomic_DNA"/>
</dbReference>
<dbReference type="Proteomes" id="UP000199118">
    <property type="component" value="Unassembled WGS sequence"/>
</dbReference>
<evidence type="ECO:0000313" key="2">
    <source>
        <dbReference type="Proteomes" id="UP000199118"/>
    </source>
</evidence>
<organism evidence="1 2">
    <name type="scientific">Albimonas donghaensis</name>
    <dbReference type="NCBI Taxonomy" id="356660"/>
    <lineage>
        <taxon>Bacteria</taxon>
        <taxon>Pseudomonadati</taxon>
        <taxon>Pseudomonadota</taxon>
        <taxon>Alphaproteobacteria</taxon>
        <taxon>Rhodobacterales</taxon>
        <taxon>Paracoccaceae</taxon>
        <taxon>Albimonas</taxon>
    </lineage>
</organism>
<evidence type="ECO:0000313" key="1">
    <source>
        <dbReference type="EMBL" id="SDW89681.1"/>
    </source>
</evidence>
<reference evidence="1 2" key="1">
    <citation type="submission" date="2016-10" db="EMBL/GenBank/DDBJ databases">
        <authorList>
            <person name="de Groot N.N."/>
        </authorList>
    </citation>
    <scope>NUCLEOTIDE SEQUENCE [LARGE SCALE GENOMIC DNA]</scope>
    <source>
        <strain evidence="1 2">DSM 17890</strain>
    </source>
</reference>
<proteinExistence type="predicted"/>
<dbReference type="AlphaFoldDB" id="A0A1H2XA40"/>
<gene>
    <name evidence="1" type="ORF">SAMN05444336_102663</name>
</gene>
<protein>
    <submittedName>
        <fullName evidence="1">Uncharacterized protein</fullName>
    </submittedName>
</protein>
<keyword evidence="2" id="KW-1185">Reference proteome</keyword>